<evidence type="ECO:0000313" key="2">
    <source>
        <dbReference type="EMBL" id="MBP2236110.1"/>
    </source>
</evidence>
<reference evidence="2 3" key="1">
    <citation type="submission" date="2021-03" db="EMBL/GenBank/DDBJ databases">
        <title>Genomic Encyclopedia of Type Strains, Phase IV (KMG-IV): sequencing the most valuable type-strain genomes for metagenomic binning, comparative biology and taxonomic classification.</title>
        <authorList>
            <person name="Goeker M."/>
        </authorList>
    </citation>
    <scope>NUCLEOTIDE SEQUENCE [LARGE SCALE GENOMIC DNA]</scope>
    <source>
        <strain evidence="2 3">DSM 13372</strain>
    </source>
</reference>
<protein>
    <submittedName>
        <fullName evidence="2">Uncharacterized protein</fullName>
    </submittedName>
</protein>
<evidence type="ECO:0000256" key="1">
    <source>
        <dbReference type="SAM" id="MobiDB-lite"/>
    </source>
</evidence>
<name>A0ABS4QZP5_9HYPH</name>
<feature type="region of interest" description="Disordered" evidence="1">
    <location>
        <begin position="103"/>
        <end position="131"/>
    </location>
</feature>
<dbReference type="Proteomes" id="UP000730739">
    <property type="component" value="Unassembled WGS sequence"/>
</dbReference>
<evidence type="ECO:0000313" key="3">
    <source>
        <dbReference type="Proteomes" id="UP000730739"/>
    </source>
</evidence>
<sequence length="178" mass="19340">MSSSAVFCCTSCPRLREQKAWPLPRPARHAGSRALGEPGSEGVPRPLRGAHRAFPQAMPGLSSRRQIITIEPSTASPDHRSHTAIGHEEAQHFHRRRIAPFGRQLGPAPGKCAPARPPAPSGRSWIQSSPLSKPESALLSITRAPATPASTVRCSFLDGHHSTPTERHLRPRLSPTRF</sequence>
<gene>
    <name evidence="2" type="ORF">J2Z31_002624</name>
</gene>
<proteinExistence type="predicted"/>
<keyword evidence="3" id="KW-1185">Reference proteome</keyword>
<accession>A0ABS4QZP5</accession>
<feature type="region of interest" description="Disordered" evidence="1">
    <location>
        <begin position="23"/>
        <end position="45"/>
    </location>
</feature>
<feature type="compositionally biased region" description="Basic and acidic residues" evidence="1">
    <location>
        <begin position="158"/>
        <end position="168"/>
    </location>
</feature>
<feature type="region of interest" description="Disordered" evidence="1">
    <location>
        <begin position="156"/>
        <end position="178"/>
    </location>
</feature>
<organism evidence="2 3">
    <name type="scientific">Sinorhizobium kostiense</name>
    <dbReference type="NCBI Taxonomy" id="76747"/>
    <lineage>
        <taxon>Bacteria</taxon>
        <taxon>Pseudomonadati</taxon>
        <taxon>Pseudomonadota</taxon>
        <taxon>Alphaproteobacteria</taxon>
        <taxon>Hyphomicrobiales</taxon>
        <taxon>Rhizobiaceae</taxon>
        <taxon>Sinorhizobium/Ensifer group</taxon>
        <taxon>Sinorhizobium</taxon>
    </lineage>
</organism>
<dbReference type="EMBL" id="JAGILA010000003">
    <property type="protein sequence ID" value="MBP2236110.1"/>
    <property type="molecule type" value="Genomic_DNA"/>
</dbReference>
<comment type="caution">
    <text evidence="2">The sequence shown here is derived from an EMBL/GenBank/DDBJ whole genome shotgun (WGS) entry which is preliminary data.</text>
</comment>